<dbReference type="GO" id="GO:0048046">
    <property type="term" value="C:apoplast"/>
    <property type="evidence" value="ECO:0007669"/>
    <property type="project" value="UniProtKB-SubCell"/>
</dbReference>
<dbReference type="GO" id="GO:1901371">
    <property type="term" value="P:regulation of leaf morphogenesis"/>
    <property type="evidence" value="ECO:0007669"/>
    <property type="project" value="TreeGrafter"/>
</dbReference>
<dbReference type="EMBL" id="RXIC02000023">
    <property type="protein sequence ID" value="KAB1214730.1"/>
    <property type="molecule type" value="Genomic_DNA"/>
</dbReference>
<dbReference type="PANTHER" id="PTHR33348">
    <property type="entry name" value="PRECURSOR OF CEP5"/>
    <property type="match status" value="1"/>
</dbReference>
<feature type="signal peptide" evidence="9">
    <location>
        <begin position="1"/>
        <end position="27"/>
    </location>
</feature>
<keyword evidence="7" id="KW-0379">Hydroxylation</keyword>
<keyword evidence="12" id="KW-1185">Reference proteome</keyword>
<dbReference type="EMBL" id="RXIC02000023">
    <property type="protein sequence ID" value="KAB1214732.1"/>
    <property type="molecule type" value="Genomic_DNA"/>
</dbReference>
<evidence type="ECO:0008006" key="13">
    <source>
        <dbReference type="Google" id="ProtNLM"/>
    </source>
</evidence>
<dbReference type="OrthoDB" id="1675975at2759"/>
<evidence type="ECO:0000256" key="2">
    <source>
        <dbReference type="ARBA" id="ARBA00008963"/>
    </source>
</evidence>
<dbReference type="Proteomes" id="UP000516437">
    <property type="component" value="Chromosome 5"/>
</dbReference>
<dbReference type="PANTHER" id="PTHR33348:SF44">
    <property type="entry name" value="PRECURSOR OF CEP6"/>
    <property type="match status" value="1"/>
</dbReference>
<feature type="compositionally biased region" description="Basic and acidic residues" evidence="8">
    <location>
        <begin position="175"/>
        <end position="184"/>
    </location>
</feature>
<evidence type="ECO:0000256" key="5">
    <source>
        <dbReference type="ARBA" id="ARBA00022702"/>
    </source>
</evidence>
<evidence type="ECO:0000256" key="4">
    <source>
        <dbReference type="ARBA" id="ARBA00022525"/>
    </source>
</evidence>
<keyword evidence="4" id="KW-0964">Secreted</keyword>
<evidence type="ECO:0000256" key="7">
    <source>
        <dbReference type="ARBA" id="ARBA00023278"/>
    </source>
</evidence>
<sequence>MANFQSKYKCVVLLVLVACHEVLVIEGRQMKSAKVQKQYNNINGDSNGETEKTGTKPTNSFDNAAPHRDELLPTRPTDTPSVGQSVAGKKETVPPETPNSNFSFRDSAAAHDINDFRPTSPGNSPGVGHSFSLHEADVESKAPAGKIPGARNSLTGVKDYRPTMPGRSPGVGHILQDESVKPNE</sequence>
<dbReference type="GO" id="GO:2000280">
    <property type="term" value="P:regulation of root development"/>
    <property type="evidence" value="ECO:0007669"/>
    <property type="project" value="TreeGrafter"/>
</dbReference>
<evidence type="ECO:0000256" key="3">
    <source>
        <dbReference type="ARBA" id="ARBA00022523"/>
    </source>
</evidence>
<feature type="region of interest" description="Disordered" evidence="8">
    <location>
        <begin position="40"/>
        <end position="184"/>
    </location>
</feature>
<name>A0A6A1VVV3_9ROSI</name>
<evidence type="ECO:0000256" key="9">
    <source>
        <dbReference type="SAM" id="SignalP"/>
    </source>
</evidence>
<proteinExistence type="inferred from homology"/>
<organism evidence="10 12">
    <name type="scientific">Morella rubra</name>
    <name type="common">Chinese bayberry</name>
    <dbReference type="NCBI Taxonomy" id="262757"/>
    <lineage>
        <taxon>Eukaryota</taxon>
        <taxon>Viridiplantae</taxon>
        <taxon>Streptophyta</taxon>
        <taxon>Embryophyta</taxon>
        <taxon>Tracheophyta</taxon>
        <taxon>Spermatophyta</taxon>
        <taxon>Magnoliopsida</taxon>
        <taxon>eudicotyledons</taxon>
        <taxon>Gunneridae</taxon>
        <taxon>Pentapetalae</taxon>
        <taxon>rosids</taxon>
        <taxon>fabids</taxon>
        <taxon>Fagales</taxon>
        <taxon>Myricaceae</taxon>
        <taxon>Morella</taxon>
    </lineage>
</organism>
<dbReference type="GO" id="GO:0006995">
    <property type="term" value="P:cellular response to nitrogen starvation"/>
    <property type="evidence" value="ECO:0007669"/>
    <property type="project" value="UniProtKB-ARBA"/>
</dbReference>
<comment type="subcellular location">
    <subcellularLocation>
        <location evidence="1">Secreted</location>
        <location evidence="1">Extracellular space</location>
        <location evidence="1">Apoplast</location>
    </subcellularLocation>
</comment>
<comment type="similarity">
    <text evidence="2">Belongs to the C-terminally encoded plant signaling peptide (CEP) family.</text>
</comment>
<feature type="chain" id="PRO_5036379134" description="Precursor of CEP9" evidence="9">
    <location>
        <begin position="28"/>
        <end position="184"/>
    </location>
</feature>
<keyword evidence="5" id="KW-0372">Hormone</keyword>
<accession>A0A6A1VVV3</accession>
<keyword evidence="3" id="KW-0052">Apoplast</keyword>
<evidence type="ECO:0000313" key="11">
    <source>
        <dbReference type="EMBL" id="KAB1214732.1"/>
    </source>
</evidence>
<evidence type="ECO:0000256" key="1">
    <source>
        <dbReference type="ARBA" id="ARBA00004271"/>
    </source>
</evidence>
<gene>
    <name evidence="10" type="ORF">CJ030_MR5G003295</name>
    <name evidence="11" type="ORF">CJ030_MR5G003297</name>
</gene>
<evidence type="ECO:0000256" key="8">
    <source>
        <dbReference type="SAM" id="MobiDB-lite"/>
    </source>
</evidence>
<evidence type="ECO:0000313" key="10">
    <source>
        <dbReference type="EMBL" id="KAB1214730.1"/>
    </source>
</evidence>
<dbReference type="GO" id="GO:0005179">
    <property type="term" value="F:hormone activity"/>
    <property type="evidence" value="ECO:0007669"/>
    <property type="project" value="UniProtKB-KW"/>
</dbReference>
<evidence type="ECO:0000313" key="12">
    <source>
        <dbReference type="Proteomes" id="UP000516437"/>
    </source>
</evidence>
<reference evidence="10 12" key="2">
    <citation type="journal article" date="2019" name="Plant Biotechnol. J.">
        <title>The red bayberry genome and genetic basis of sex determination.</title>
        <authorList>
            <person name="Jia H.M."/>
            <person name="Jia H.J."/>
            <person name="Cai Q.L."/>
            <person name="Wang Y."/>
            <person name="Zhao H.B."/>
            <person name="Yang W.F."/>
            <person name="Wang G.Y."/>
            <person name="Li Y.H."/>
            <person name="Zhan D.L."/>
            <person name="Shen Y.T."/>
            <person name="Niu Q.F."/>
            <person name="Chang L."/>
            <person name="Qiu J."/>
            <person name="Zhao L."/>
            <person name="Xie H.B."/>
            <person name="Fu W.Y."/>
            <person name="Jin J."/>
            <person name="Li X.W."/>
            <person name="Jiao Y."/>
            <person name="Zhou C.C."/>
            <person name="Tu T."/>
            <person name="Chai C.Y."/>
            <person name="Gao J.L."/>
            <person name="Fan L.J."/>
            <person name="van de Weg E."/>
            <person name="Wang J.Y."/>
            <person name="Gao Z.S."/>
        </authorList>
    </citation>
    <scope>NUCLEOTIDE SEQUENCE [LARGE SCALE GENOMIC DNA]</scope>
    <source>
        <tissue evidence="10">Leaves</tissue>
    </source>
</reference>
<dbReference type="InterPro" id="IPR033250">
    <property type="entry name" value="CEP"/>
</dbReference>
<dbReference type="AlphaFoldDB" id="A0A6A1VVV3"/>
<protein>
    <recommendedName>
        <fullName evidence="13">Precursor of CEP9</fullName>
    </recommendedName>
</protein>
<dbReference type="GO" id="GO:1902025">
    <property type="term" value="P:nitrate import"/>
    <property type="evidence" value="ECO:0007669"/>
    <property type="project" value="TreeGrafter"/>
</dbReference>
<comment type="caution">
    <text evidence="10">The sequence shown here is derived from an EMBL/GenBank/DDBJ whole genome shotgun (WGS) entry which is preliminary data.</text>
</comment>
<dbReference type="GO" id="GO:0048364">
    <property type="term" value="P:root development"/>
    <property type="evidence" value="ECO:0007669"/>
    <property type="project" value="InterPro"/>
</dbReference>
<evidence type="ECO:0000256" key="6">
    <source>
        <dbReference type="ARBA" id="ARBA00022729"/>
    </source>
</evidence>
<reference evidence="10" key="3">
    <citation type="submission" date="2019-09" db="EMBL/GenBank/DDBJ databases">
        <authorList>
            <person name="Gao Z."/>
        </authorList>
    </citation>
    <scope>NUCLEOTIDE SEQUENCE</scope>
    <source>
        <tissue evidence="10">Leaves</tissue>
    </source>
</reference>
<reference evidence="10" key="1">
    <citation type="submission" date="2018-07" db="EMBL/GenBank/DDBJ databases">
        <authorList>
            <person name="Gao Z.-S."/>
            <person name="Jia H.-M."/>
            <person name="Jia H.-J."/>
            <person name="Cai Q.-L."/>
            <person name="Wang Y."/>
            <person name="Zhao H.-B."/>
        </authorList>
    </citation>
    <scope>NUCLEOTIDE SEQUENCE</scope>
    <source>
        <tissue evidence="10">Leaves</tissue>
    </source>
</reference>
<keyword evidence="6 9" id="KW-0732">Signal</keyword>